<comment type="catalytic activity">
    <reaction evidence="6">
        <text>The enzyme shows specific recognition of a C-terminal tripeptide, Xaa-Yaa-Zaa, in which Xaa is preferably Ala or Leu, Yaa is preferably Ala or Tyr, and Zaa is preferably Ala, but then cleaves at a variable distance from the C-terminus. A typical cleavage is -Ala-Ala-|-Arg-Ala-Ala-Lys-Glu-Asn-Tyr-Ala-Leu-Ala-Ala.</text>
        <dbReference type="EC" id="3.4.21.102"/>
    </reaction>
</comment>
<dbReference type="PANTHER" id="PTHR32060">
    <property type="entry name" value="TAIL-SPECIFIC PROTEASE"/>
    <property type="match status" value="1"/>
</dbReference>
<dbReference type="EMBL" id="GG663736">
    <property type="protein sequence ID" value="EEH59872.1"/>
    <property type="molecule type" value="Genomic_DNA"/>
</dbReference>
<dbReference type="RefSeq" id="XP_003056496.1">
    <property type="nucleotide sequence ID" value="XM_003056450.1"/>
</dbReference>
<dbReference type="Proteomes" id="UP000001876">
    <property type="component" value="Unassembled WGS sequence"/>
</dbReference>
<name>C1ML53_MICPC</name>
<dbReference type="InterPro" id="IPR005151">
    <property type="entry name" value="Tail-specific_protease"/>
</dbReference>
<dbReference type="NCBIfam" id="TIGR00225">
    <property type="entry name" value="prc"/>
    <property type="match status" value="1"/>
</dbReference>
<dbReference type="SMART" id="SM00245">
    <property type="entry name" value="TSPc"/>
    <property type="match status" value="1"/>
</dbReference>
<dbReference type="InterPro" id="IPR041489">
    <property type="entry name" value="PDZ_6"/>
</dbReference>
<dbReference type="PROSITE" id="PS50106">
    <property type="entry name" value="PDZ"/>
    <property type="match status" value="1"/>
</dbReference>
<evidence type="ECO:0000259" key="10">
    <source>
        <dbReference type="PROSITE" id="PS50106"/>
    </source>
</evidence>
<organism evidence="12">
    <name type="scientific">Micromonas pusilla (strain CCMP1545)</name>
    <name type="common">Picoplanktonic green alga</name>
    <dbReference type="NCBI Taxonomy" id="564608"/>
    <lineage>
        <taxon>Eukaryota</taxon>
        <taxon>Viridiplantae</taxon>
        <taxon>Chlorophyta</taxon>
        <taxon>Mamiellophyceae</taxon>
        <taxon>Mamiellales</taxon>
        <taxon>Mamiellaceae</taxon>
        <taxon>Micromonas</taxon>
    </lineage>
</organism>
<dbReference type="SUPFAM" id="SSF52096">
    <property type="entry name" value="ClpP/crotonase"/>
    <property type="match status" value="1"/>
</dbReference>
<dbReference type="InterPro" id="IPR004447">
    <property type="entry name" value="Peptidase_S41A"/>
</dbReference>
<dbReference type="STRING" id="564608.C1ML53"/>
<dbReference type="CDD" id="cd07560">
    <property type="entry name" value="Peptidase_S41_CPP"/>
    <property type="match status" value="1"/>
</dbReference>
<evidence type="ECO:0000256" key="1">
    <source>
        <dbReference type="ARBA" id="ARBA00009179"/>
    </source>
</evidence>
<evidence type="ECO:0000313" key="11">
    <source>
        <dbReference type="EMBL" id="EEH59872.1"/>
    </source>
</evidence>
<dbReference type="OrthoDB" id="43580at2759"/>
<keyword evidence="2 11" id="KW-0645">Protease</keyword>
<feature type="domain" description="PDZ" evidence="10">
    <location>
        <begin position="178"/>
        <end position="245"/>
    </location>
</feature>
<comment type="similarity">
    <text evidence="1">Belongs to the peptidase S41A family.</text>
</comment>
<keyword evidence="4" id="KW-0720">Serine protease</keyword>
<evidence type="ECO:0000256" key="4">
    <source>
        <dbReference type="ARBA" id="ARBA00022825"/>
    </source>
</evidence>
<dbReference type="MEROPS" id="S41.002"/>
<dbReference type="FunFam" id="3.30.750.44:FF:000002">
    <property type="entry name" value="carboxyl-terminal-processing peptidase 2, chloroplastic"/>
    <property type="match status" value="1"/>
</dbReference>
<dbReference type="OMA" id="EDAFCSC"/>
<evidence type="ECO:0000256" key="7">
    <source>
        <dbReference type="ARBA" id="ARBA00060065"/>
    </source>
</evidence>
<gene>
    <name evidence="11" type="primary">CTPA</name>
    <name evidence="11" type="ORF">MICPUCDRAFT_64824</name>
</gene>
<dbReference type="CDD" id="cd06782">
    <property type="entry name" value="cpPDZ_CPP-like"/>
    <property type="match status" value="1"/>
</dbReference>
<keyword evidence="5" id="KW-0793">Thylakoid</keyword>
<dbReference type="EC" id="3.4.21.102" evidence="9"/>
<evidence type="ECO:0000256" key="9">
    <source>
        <dbReference type="ARBA" id="ARBA00066637"/>
    </source>
</evidence>
<dbReference type="PANTHER" id="PTHR32060:SF7">
    <property type="entry name" value="CARBOXYL-TERMINAL-PROCESSING PEPTIDASE 2, CHLOROPLASTIC"/>
    <property type="match status" value="1"/>
</dbReference>
<evidence type="ECO:0000256" key="2">
    <source>
        <dbReference type="ARBA" id="ARBA00022670"/>
    </source>
</evidence>
<dbReference type="Pfam" id="PF17820">
    <property type="entry name" value="PDZ_6"/>
    <property type="match status" value="1"/>
</dbReference>
<protein>
    <recommendedName>
        <fullName evidence="9">C-terminal processing peptidase</fullName>
        <ecNumber evidence="9">3.4.21.102</ecNumber>
    </recommendedName>
</protein>
<dbReference type="Pfam" id="PF03572">
    <property type="entry name" value="Peptidase_S41"/>
    <property type="match status" value="1"/>
</dbReference>
<comment type="function">
    <text evidence="7">Protease involved in the C-terminal processing of the chloroplastic D1 protein of photosystem II. This proteolytic processing is necessary to allow the light-driven assembly of the tetranuclear manganese cluster, which is responsible for photosynthetic water oxidation.</text>
</comment>
<dbReference type="GO" id="GO:0004252">
    <property type="term" value="F:serine-type endopeptidase activity"/>
    <property type="evidence" value="ECO:0007669"/>
    <property type="project" value="UniProtKB-EC"/>
</dbReference>
<dbReference type="GO" id="GO:0006508">
    <property type="term" value="P:proteolysis"/>
    <property type="evidence" value="ECO:0007669"/>
    <property type="project" value="UniProtKB-KW"/>
</dbReference>
<dbReference type="AlphaFoldDB" id="C1ML53"/>
<proteinExistence type="inferred from homology"/>
<evidence type="ECO:0000256" key="3">
    <source>
        <dbReference type="ARBA" id="ARBA00022801"/>
    </source>
</evidence>
<dbReference type="InterPro" id="IPR029045">
    <property type="entry name" value="ClpP/crotonase-like_dom_sf"/>
</dbReference>
<evidence type="ECO:0000256" key="5">
    <source>
        <dbReference type="ARBA" id="ARBA00023078"/>
    </source>
</evidence>
<dbReference type="Gene3D" id="3.30.750.44">
    <property type="match status" value="1"/>
</dbReference>
<dbReference type="SMART" id="SM00228">
    <property type="entry name" value="PDZ"/>
    <property type="match status" value="1"/>
</dbReference>
<dbReference type="GeneID" id="9681561"/>
<dbReference type="Gene3D" id="3.90.226.10">
    <property type="entry name" value="2-enoyl-CoA Hydratase, Chain A, domain 1"/>
    <property type="match status" value="1"/>
</dbReference>
<dbReference type="Gene3D" id="2.30.42.10">
    <property type="match status" value="1"/>
</dbReference>
<reference evidence="11 12" key="1">
    <citation type="journal article" date="2009" name="Science">
        <title>Green evolution and dynamic adaptations revealed by genomes of the marine picoeukaryotes Micromonas.</title>
        <authorList>
            <person name="Worden A.Z."/>
            <person name="Lee J.H."/>
            <person name="Mock T."/>
            <person name="Rouze P."/>
            <person name="Simmons M.P."/>
            <person name="Aerts A.L."/>
            <person name="Allen A.E."/>
            <person name="Cuvelier M.L."/>
            <person name="Derelle E."/>
            <person name="Everett M.V."/>
            <person name="Foulon E."/>
            <person name="Grimwood J."/>
            <person name="Gundlach H."/>
            <person name="Henrissat B."/>
            <person name="Napoli C."/>
            <person name="McDonald S.M."/>
            <person name="Parker M.S."/>
            <person name="Rombauts S."/>
            <person name="Salamov A."/>
            <person name="Von Dassow P."/>
            <person name="Badger J.H."/>
            <person name="Coutinho P.M."/>
            <person name="Demir E."/>
            <person name="Dubchak I."/>
            <person name="Gentemann C."/>
            <person name="Eikrem W."/>
            <person name="Gready J.E."/>
            <person name="John U."/>
            <person name="Lanier W."/>
            <person name="Lindquist E.A."/>
            <person name="Lucas S."/>
            <person name="Mayer K.F."/>
            <person name="Moreau H."/>
            <person name="Not F."/>
            <person name="Otillar R."/>
            <person name="Panaud O."/>
            <person name="Pangilinan J."/>
            <person name="Paulsen I."/>
            <person name="Piegu B."/>
            <person name="Poliakov A."/>
            <person name="Robbens S."/>
            <person name="Schmutz J."/>
            <person name="Toulza E."/>
            <person name="Wyss T."/>
            <person name="Zelensky A."/>
            <person name="Zhou K."/>
            <person name="Armbrust E.V."/>
            <person name="Bhattacharya D."/>
            <person name="Goodenough U.W."/>
            <person name="Van de Peer Y."/>
            <person name="Grigoriev I.V."/>
        </authorList>
    </citation>
    <scope>NUCLEOTIDE SEQUENCE [LARGE SCALE GENOMIC DNA]</scope>
    <source>
        <strain evidence="11 12">CCMP1545</strain>
    </source>
</reference>
<accession>C1ML53</accession>
<keyword evidence="12" id="KW-1185">Reference proteome</keyword>
<evidence type="ECO:0000256" key="8">
    <source>
        <dbReference type="ARBA" id="ARBA00060385"/>
    </source>
</evidence>
<dbReference type="InterPro" id="IPR036034">
    <property type="entry name" value="PDZ_sf"/>
</dbReference>
<comment type="subcellular location">
    <subcellularLocation>
        <location evidence="8">Thylakoid</location>
    </subcellularLocation>
</comment>
<dbReference type="KEGG" id="mpp:MICPUCDRAFT_64824"/>
<dbReference type="InterPro" id="IPR001478">
    <property type="entry name" value="PDZ"/>
</dbReference>
<dbReference type="GO" id="GO:0009579">
    <property type="term" value="C:thylakoid"/>
    <property type="evidence" value="ECO:0007669"/>
    <property type="project" value="UniProtKB-SubCell"/>
</dbReference>
<evidence type="ECO:0000313" key="12">
    <source>
        <dbReference type="Proteomes" id="UP000001876"/>
    </source>
</evidence>
<sequence length="500" mass="53643">MIHWVYNSLLIPPRSSCHVSSSATWSQRLACSTRVSMHNICRGGVNCEHSSEFCCDETENDKGNSSTTNFSMRRDFTALAAAAAVAMSSFGNPFHPPKATAITSNNLLFLEAWRAVDKAYVDKTFNGITWFKYREDTIKKVPMDSKDETYAAIRNMLLKLEDPFTRFLEPEKYATLLETTLSANITGIGVELAYGGSDGKQIVVVAPAPESPADKAEIKPADIISAIDGESTQGLTVYEVANRLQGPVNSEVELALAREGELGSGHTVERKVVLLRQTYPLVPVQSMLCMPTEATGKAVSYIKLTTFNQLAGTKLKEAVLQGVQGGADAFVLDLRSNSGGLFPAALDIAKLFMNDGVIVYIADSGGVRDVFEADNTAIAPNVPLTLLVDRGTASASEVLAGSLRDNNRARILGETTFGKGLIQTVVPLSDGSAISVTVARYQTPAGKDINKVGITPDAPLPTVFVSDDHSEIRGQLPATAERFCSILATDVGIAAQLFPE</sequence>
<evidence type="ECO:0000256" key="6">
    <source>
        <dbReference type="ARBA" id="ARBA00051784"/>
    </source>
</evidence>
<dbReference type="eggNOG" id="ENOG502QSWI">
    <property type="taxonomic scope" value="Eukaryota"/>
</dbReference>
<dbReference type="SUPFAM" id="SSF50156">
    <property type="entry name" value="PDZ domain-like"/>
    <property type="match status" value="1"/>
</dbReference>
<keyword evidence="3" id="KW-0378">Hydrolase</keyword>